<gene>
    <name evidence="4" type="ORF">GPM918_LOCUS32474</name>
    <name evidence="3" type="ORF">OVA965_LOCUS24502</name>
    <name evidence="6" type="ORF">SRO942_LOCUS33144</name>
    <name evidence="5" type="ORF">TMI583_LOCUS25223</name>
</gene>
<proteinExistence type="predicted"/>
<dbReference type="InterPro" id="IPR049192">
    <property type="entry name" value="DUF4246_C"/>
</dbReference>
<dbReference type="PANTHER" id="PTHR33119">
    <property type="entry name" value="IFI3P"/>
    <property type="match status" value="1"/>
</dbReference>
<dbReference type="EMBL" id="CAJNOQ010016603">
    <property type="protein sequence ID" value="CAF1384135.1"/>
    <property type="molecule type" value="Genomic_DNA"/>
</dbReference>
<dbReference type="Pfam" id="PF14033">
    <property type="entry name" value="DUF4246"/>
    <property type="match status" value="1"/>
</dbReference>
<dbReference type="EMBL" id="CAJOBC010082003">
    <property type="protein sequence ID" value="CAF4279188.1"/>
    <property type="molecule type" value="Genomic_DNA"/>
</dbReference>
<feature type="domain" description="DUF4246" evidence="2">
    <location>
        <begin position="53"/>
        <end position="193"/>
    </location>
</feature>
<dbReference type="Proteomes" id="UP000682733">
    <property type="component" value="Unassembled WGS sequence"/>
</dbReference>
<evidence type="ECO:0000313" key="6">
    <source>
        <dbReference type="EMBL" id="CAF4279188.1"/>
    </source>
</evidence>
<dbReference type="InterPro" id="IPR025340">
    <property type="entry name" value="DUF4246"/>
</dbReference>
<evidence type="ECO:0000313" key="4">
    <source>
        <dbReference type="EMBL" id="CAF1384135.1"/>
    </source>
</evidence>
<feature type="region of interest" description="Disordered" evidence="1">
    <location>
        <begin position="102"/>
        <end position="137"/>
    </location>
</feature>
<dbReference type="OrthoDB" id="10040438at2759"/>
<evidence type="ECO:0000259" key="2">
    <source>
        <dbReference type="Pfam" id="PF14033"/>
    </source>
</evidence>
<dbReference type="PANTHER" id="PTHR33119:SF1">
    <property type="entry name" value="FE2OG DIOXYGENASE DOMAIN-CONTAINING PROTEIN"/>
    <property type="match status" value="1"/>
</dbReference>
<dbReference type="EMBL" id="CAJNOK010014792">
    <property type="protein sequence ID" value="CAF1212031.1"/>
    <property type="molecule type" value="Genomic_DNA"/>
</dbReference>
<keyword evidence="7" id="KW-1185">Reference proteome</keyword>
<comment type="caution">
    <text evidence="4">The sequence shown here is derived from an EMBL/GenBank/DDBJ whole genome shotgun (WGS) entry which is preliminary data.</text>
</comment>
<accession>A0A815JPH9</accession>
<evidence type="ECO:0000313" key="7">
    <source>
        <dbReference type="Proteomes" id="UP000663829"/>
    </source>
</evidence>
<organism evidence="4 7">
    <name type="scientific">Didymodactylos carnosus</name>
    <dbReference type="NCBI Taxonomy" id="1234261"/>
    <lineage>
        <taxon>Eukaryota</taxon>
        <taxon>Metazoa</taxon>
        <taxon>Spiralia</taxon>
        <taxon>Gnathifera</taxon>
        <taxon>Rotifera</taxon>
        <taxon>Eurotatoria</taxon>
        <taxon>Bdelloidea</taxon>
        <taxon>Philodinida</taxon>
        <taxon>Philodinidae</taxon>
        <taxon>Didymodactylos</taxon>
    </lineage>
</organism>
<protein>
    <recommendedName>
        <fullName evidence="2">DUF4246 domain-containing protein</fullName>
    </recommendedName>
</protein>
<evidence type="ECO:0000313" key="3">
    <source>
        <dbReference type="EMBL" id="CAF1212031.1"/>
    </source>
</evidence>
<name>A0A815JPH9_9BILA</name>
<dbReference type="Proteomes" id="UP000681722">
    <property type="component" value="Unassembled WGS sequence"/>
</dbReference>
<evidence type="ECO:0000256" key="1">
    <source>
        <dbReference type="SAM" id="MobiDB-lite"/>
    </source>
</evidence>
<sequence>MLNEDEKCASTEDDWLKRIHVDQDGYYRPFPDEPVTYGDGGYCNMKFPVLVYNNISLSEGHIVEESRERLLNVFYKMNEERKDFHEYPSPVEDIIDPDLLVCRPPSVPPPPDQPLNPLSDDTDDSRSSSSEEQQPTMPLRLTYQWIPSEFRIFEDGKVRIETPISHLPMTEENSQTYQDLEQVFQTLVPMFGELGLVTSKGGAMTRLQVVVKVQSYNIRPGKFF</sequence>
<evidence type="ECO:0000313" key="5">
    <source>
        <dbReference type="EMBL" id="CAF4020987.1"/>
    </source>
</evidence>
<dbReference type="Proteomes" id="UP000663829">
    <property type="component" value="Unassembled WGS sequence"/>
</dbReference>
<dbReference type="AlphaFoldDB" id="A0A815JPH9"/>
<reference evidence="4" key="1">
    <citation type="submission" date="2021-02" db="EMBL/GenBank/DDBJ databases">
        <authorList>
            <person name="Nowell W R."/>
        </authorList>
    </citation>
    <scope>NUCLEOTIDE SEQUENCE</scope>
</reference>
<dbReference type="Proteomes" id="UP000677228">
    <property type="component" value="Unassembled WGS sequence"/>
</dbReference>
<dbReference type="EMBL" id="CAJOBA010036328">
    <property type="protein sequence ID" value="CAF4020987.1"/>
    <property type="molecule type" value="Genomic_DNA"/>
</dbReference>
<feature type="compositionally biased region" description="Pro residues" evidence="1">
    <location>
        <begin position="105"/>
        <end position="114"/>
    </location>
</feature>